<sequence>MGVRPPSGGDDDEPESVEFGIAAVDARLRRSDLSFPATRDDVAAELGHEQVPYDVHGNTVALGEMLDEIPTAEFRSRQELLNQLHEPFEEYRRNNSGGVFQQVRSMLPF</sequence>
<name>A0A1G8TZY5_9EURY</name>
<accession>A0A1G8TZY5</accession>
<dbReference type="OrthoDB" id="317711at2157"/>
<organism evidence="1 2">
    <name type="scientific">Natronorubrum texcoconense</name>
    <dbReference type="NCBI Taxonomy" id="1095776"/>
    <lineage>
        <taxon>Archaea</taxon>
        <taxon>Methanobacteriati</taxon>
        <taxon>Methanobacteriota</taxon>
        <taxon>Stenosarchaea group</taxon>
        <taxon>Halobacteria</taxon>
        <taxon>Halobacteriales</taxon>
        <taxon>Natrialbaceae</taxon>
        <taxon>Natronorubrum</taxon>
    </lineage>
</organism>
<reference evidence="2" key="1">
    <citation type="submission" date="2016-10" db="EMBL/GenBank/DDBJ databases">
        <authorList>
            <person name="Varghese N."/>
            <person name="Submissions S."/>
        </authorList>
    </citation>
    <scope>NUCLEOTIDE SEQUENCE [LARGE SCALE GENOMIC DNA]</scope>
    <source>
        <strain evidence="2">B4,CECT 8067,JCM 17497</strain>
    </source>
</reference>
<gene>
    <name evidence="1" type="ORF">SAMN04515672_0654</name>
</gene>
<dbReference type="RefSeq" id="WP_090303159.1">
    <property type="nucleotide sequence ID" value="NZ_FNFE01000001.1"/>
</dbReference>
<evidence type="ECO:0000313" key="1">
    <source>
        <dbReference type="EMBL" id="SDJ46455.1"/>
    </source>
</evidence>
<dbReference type="Proteomes" id="UP000198882">
    <property type="component" value="Unassembled WGS sequence"/>
</dbReference>
<dbReference type="AlphaFoldDB" id="A0A1G8TZY5"/>
<dbReference type="EMBL" id="FNFE01000001">
    <property type="protein sequence ID" value="SDJ46455.1"/>
    <property type="molecule type" value="Genomic_DNA"/>
</dbReference>
<keyword evidence="2" id="KW-1185">Reference proteome</keyword>
<protein>
    <submittedName>
        <fullName evidence="1">Uncharacterized protein</fullName>
    </submittedName>
</protein>
<evidence type="ECO:0000313" key="2">
    <source>
        <dbReference type="Proteomes" id="UP000198882"/>
    </source>
</evidence>
<proteinExistence type="predicted"/>